<protein>
    <submittedName>
        <fullName evidence="5">Helix-turn-helix domain-containing protein</fullName>
    </submittedName>
</protein>
<evidence type="ECO:0000313" key="6">
    <source>
        <dbReference type="Proteomes" id="UP001521150"/>
    </source>
</evidence>
<evidence type="ECO:0000313" key="5">
    <source>
        <dbReference type="EMBL" id="MCE7009420.1"/>
    </source>
</evidence>
<dbReference type="PANTHER" id="PTHR43280">
    <property type="entry name" value="ARAC-FAMILY TRANSCRIPTIONAL REGULATOR"/>
    <property type="match status" value="1"/>
</dbReference>
<dbReference type="InterPro" id="IPR035418">
    <property type="entry name" value="AraC-bd_2"/>
</dbReference>
<reference evidence="5 6" key="1">
    <citation type="submission" date="2021-12" db="EMBL/GenBank/DDBJ databases">
        <title>Genome sequence of Kibdelosporangium philippinense ATCC 49844.</title>
        <authorList>
            <person name="Fedorov E.A."/>
            <person name="Omeragic M."/>
            <person name="Shalygina K.F."/>
            <person name="Maclea K.S."/>
        </authorList>
    </citation>
    <scope>NUCLEOTIDE SEQUENCE [LARGE SCALE GENOMIC DNA]</scope>
    <source>
        <strain evidence="5 6">ATCC 49844</strain>
    </source>
</reference>
<organism evidence="5 6">
    <name type="scientific">Kibdelosporangium philippinense</name>
    <dbReference type="NCBI Taxonomy" id="211113"/>
    <lineage>
        <taxon>Bacteria</taxon>
        <taxon>Bacillati</taxon>
        <taxon>Actinomycetota</taxon>
        <taxon>Actinomycetes</taxon>
        <taxon>Pseudonocardiales</taxon>
        <taxon>Pseudonocardiaceae</taxon>
        <taxon>Kibdelosporangium</taxon>
    </lineage>
</organism>
<dbReference type="PROSITE" id="PS00041">
    <property type="entry name" value="HTH_ARAC_FAMILY_1"/>
    <property type="match status" value="1"/>
</dbReference>
<dbReference type="Pfam" id="PF12833">
    <property type="entry name" value="HTH_18"/>
    <property type="match status" value="1"/>
</dbReference>
<dbReference type="Proteomes" id="UP001521150">
    <property type="component" value="Unassembled WGS sequence"/>
</dbReference>
<dbReference type="EMBL" id="JAJVCN010000003">
    <property type="protein sequence ID" value="MCE7009420.1"/>
    <property type="molecule type" value="Genomic_DNA"/>
</dbReference>
<keyword evidence="3" id="KW-0804">Transcription</keyword>
<dbReference type="RefSeq" id="WP_233730832.1">
    <property type="nucleotide sequence ID" value="NZ_JAJVCN010000003.1"/>
</dbReference>
<dbReference type="Pfam" id="PF14525">
    <property type="entry name" value="AraC_binding_2"/>
    <property type="match status" value="1"/>
</dbReference>
<evidence type="ECO:0000259" key="4">
    <source>
        <dbReference type="PROSITE" id="PS01124"/>
    </source>
</evidence>
<feature type="domain" description="HTH araC/xylS-type" evidence="4">
    <location>
        <begin position="215"/>
        <end position="313"/>
    </location>
</feature>
<dbReference type="PROSITE" id="PS01124">
    <property type="entry name" value="HTH_ARAC_FAMILY_2"/>
    <property type="match status" value="1"/>
</dbReference>
<dbReference type="Gene3D" id="1.10.10.60">
    <property type="entry name" value="Homeodomain-like"/>
    <property type="match status" value="1"/>
</dbReference>
<accession>A0ABS8ZNT0</accession>
<evidence type="ECO:0000256" key="1">
    <source>
        <dbReference type="ARBA" id="ARBA00023015"/>
    </source>
</evidence>
<keyword evidence="2" id="KW-0238">DNA-binding</keyword>
<proteinExistence type="predicted"/>
<gene>
    <name evidence="5" type="ORF">LWC34_42390</name>
</gene>
<evidence type="ECO:0000256" key="2">
    <source>
        <dbReference type="ARBA" id="ARBA00023125"/>
    </source>
</evidence>
<keyword evidence="6" id="KW-1185">Reference proteome</keyword>
<comment type="caution">
    <text evidence="5">The sequence shown here is derived from an EMBL/GenBank/DDBJ whole genome shotgun (WGS) entry which is preliminary data.</text>
</comment>
<sequence length="315" mass="34829">MLDEAVFSSADLPAAERFPAWRDVMASLHAPMDLTSDYAADFDARMRVIDLGGMVVWPATFDPLTFRRSRKLIRQSDPETVHLSLLLQGSAGMRLDRHEKTCDVLDIHTNDSSRPYEITTGDARIKSIGVEIPKALLPLPRHQAEKAVGLPMSGKDGIGSLLTHFLTQLTSDTAAYQPSDAPRLGTVLTDLVAAVFGHALDRPVVLESHKRTLVLRIKDFIRRNLHDPALNPGMIAAAHHISLSYLHRLFREEAETVAAWIRVQRLESARRDLATGTAPIHAVAARWGFVRAADFTRAFRAAYGVAPKEYRASAS</sequence>
<evidence type="ECO:0000256" key="3">
    <source>
        <dbReference type="ARBA" id="ARBA00023163"/>
    </source>
</evidence>
<keyword evidence="1" id="KW-0805">Transcription regulation</keyword>
<dbReference type="SUPFAM" id="SSF46689">
    <property type="entry name" value="Homeodomain-like"/>
    <property type="match status" value="1"/>
</dbReference>
<name>A0ABS8ZNT0_9PSEU</name>
<dbReference type="InterPro" id="IPR018062">
    <property type="entry name" value="HTH_AraC-typ_CS"/>
</dbReference>
<dbReference type="SMART" id="SM00342">
    <property type="entry name" value="HTH_ARAC"/>
    <property type="match status" value="1"/>
</dbReference>
<dbReference type="InterPro" id="IPR018060">
    <property type="entry name" value="HTH_AraC"/>
</dbReference>
<dbReference type="InterPro" id="IPR009057">
    <property type="entry name" value="Homeodomain-like_sf"/>
</dbReference>
<dbReference type="PANTHER" id="PTHR43280:SF31">
    <property type="entry name" value="TRANSCRIPTIONAL REGULATORY PROTEIN"/>
    <property type="match status" value="1"/>
</dbReference>